<dbReference type="GO" id="GO:0015159">
    <property type="term" value="F:polysaccharide transmembrane transporter activity"/>
    <property type="evidence" value="ECO:0007669"/>
    <property type="project" value="InterPro"/>
</dbReference>
<evidence type="ECO:0000256" key="1">
    <source>
        <dbReference type="ARBA" id="ARBA00022729"/>
    </source>
</evidence>
<feature type="domain" description="Soluble ligand binding" evidence="4">
    <location>
        <begin position="194"/>
        <end position="244"/>
    </location>
</feature>
<reference evidence="5" key="1">
    <citation type="submission" date="2020-12" db="EMBL/GenBank/DDBJ databases">
        <title>Geomonas sp. Red875, isolated from river sediment.</title>
        <authorList>
            <person name="Xu Z."/>
            <person name="Zhang Z."/>
            <person name="Masuda Y."/>
            <person name="Itoh H."/>
            <person name="Senoo K."/>
        </authorList>
    </citation>
    <scope>NUCLEOTIDE SEQUENCE</scope>
    <source>
        <strain evidence="5">Red875</strain>
    </source>
</reference>
<keyword evidence="6" id="KW-1185">Reference proteome</keyword>
<feature type="compositionally biased region" description="Low complexity" evidence="2">
    <location>
        <begin position="31"/>
        <end position="40"/>
    </location>
</feature>
<gene>
    <name evidence="5" type="ORF">JFN93_05955</name>
</gene>
<dbReference type="AlphaFoldDB" id="A0A8J7M0B0"/>
<evidence type="ECO:0000313" key="5">
    <source>
        <dbReference type="EMBL" id="MBJ6724242.1"/>
    </source>
</evidence>
<dbReference type="EMBL" id="JAEMHM010000004">
    <property type="protein sequence ID" value="MBJ6724242.1"/>
    <property type="molecule type" value="Genomic_DNA"/>
</dbReference>
<sequence length="275" mass="28560">MNPAGSGKVGQAAAPAKAPAEPLESGDAPAEEAPAIELAVPPAPEGAAKTETGASVEDAAAAPSEVPGPAAPPEARQPAANGISWWRSFAHSIGLAADPAPGEVAQPTAGRPTGAPDYVIGPGDLLGISVWRDENLTRQLVVLPDGKISFPLIGELVAEGKTVAQLKKELEGRLAKYVTDAGLTVEVKQSNSMIVYIIGRVNAPGKQVLFCNTNVLQGLAMAGGLNPFAERGKVKIYRQQGERTAVFPFNYDDVADGRHLETNIQLQRGDVILVP</sequence>
<dbReference type="InterPro" id="IPR049712">
    <property type="entry name" value="Poly_export"/>
</dbReference>
<dbReference type="PANTHER" id="PTHR33619:SF3">
    <property type="entry name" value="POLYSACCHARIDE EXPORT PROTEIN GFCE-RELATED"/>
    <property type="match status" value="1"/>
</dbReference>
<keyword evidence="1" id="KW-0732">Signal</keyword>
<feature type="region of interest" description="Disordered" evidence="2">
    <location>
        <begin position="1"/>
        <end position="77"/>
    </location>
</feature>
<comment type="caution">
    <text evidence="5">The sequence shown here is derived from an EMBL/GenBank/DDBJ whole genome shotgun (WGS) entry which is preliminary data.</text>
</comment>
<feature type="domain" description="Polysaccharide export protein N-terminal" evidence="3">
    <location>
        <begin position="115"/>
        <end position="188"/>
    </location>
</feature>
<evidence type="ECO:0000313" key="6">
    <source>
        <dbReference type="Proteomes" id="UP000636888"/>
    </source>
</evidence>
<evidence type="ECO:0000259" key="3">
    <source>
        <dbReference type="Pfam" id="PF02563"/>
    </source>
</evidence>
<dbReference type="InterPro" id="IPR019554">
    <property type="entry name" value="Soluble_ligand-bd"/>
</dbReference>
<dbReference type="Proteomes" id="UP000636888">
    <property type="component" value="Unassembled WGS sequence"/>
</dbReference>
<feature type="compositionally biased region" description="Low complexity" evidence="2">
    <location>
        <begin position="12"/>
        <end position="22"/>
    </location>
</feature>
<accession>A0A8J7M0B0</accession>
<evidence type="ECO:0000256" key="2">
    <source>
        <dbReference type="SAM" id="MobiDB-lite"/>
    </source>
</evidence>
<dbReference type="Pfam" id="PF02563">
    <property type="entry name" value="Poly_export"/>
    <property type="match status" value="1"/>
</dbReference>
<name>A0A8J7M0B0_9BACT</name>
<dbReference type="Gene3D" id="3.10.560.10">
    <property type="entry name" value="Outer membrane lipoprotein wza domain like"/>
    <property type="match status" value="1"/>
</dbReference>
<dbReference type="InterPro" id="IPR003715">
    <property type="entry name" value="Poly_export_N"/>
</dbReference>
<dbReference type="PANTHER" id="PTHR33619">
    <property type="entry name" value="POLYSACCHARIDE EXPORT PROTEIN GFCE-RELATED"/>
    <property type="match status" value="1"/>
</dbReference>
<dbReference type="Gene3D" id="3.30.1950.10">
    <property type="entry name" value="wza like domain"/>
    <property type="match status" value="1"/>
</dbReference>
<evidence type="ECO:0000259" key="4">
    <source>
        <dbReference type="Pfam" id="PF10531"/>
    </source>
</evidence>
<dbReference type="Pfam" id="PF10531">
    <property type="entry name" value="SLBB"/>
    <property type="match status" value="1"/>
</dbReference>
<proteinExistence type="predicted"/>
<protein>
    <submittedName>
        <fullName evidence="5">Polysaccharide biosynthesis/export family protein</fullName>
    </submittedName>
</protein>
<organism evidence="5 6">
    <name type="scientific">Geomesophilobacter sediminis</name>
    <dbReference type="NCBI Taxonomy" id="2798584"/>
    <lineage>
        <taxon>Bacteria</taxon>
        <taxon>Pseudomonadati</taxon>
        <taxon>Thermodesulfobacteriota</taxon>
        <taxon>Desulfuromonadia</taxon>
        <taxon>Geobacterales</taxon>
        <taxon>Geobacteraceae</taxon>
        <taxon>Geomesophilobacter</taxon>
    </lineage>
</organism>